<accession>A0A644T1C3</accession>
<comment type="cofactor">
    <cofactor evidence="1">
        <name>pyridoxal 5'-phosphate</name>
        <dbReference type="ChEBI" id="CHEBI:597326"/>
    </cofactor>
</comment>
<dbReference type="InterPro" id="IPR015421">
    <property type="entry name" value="PyrdxlP-dep_Trfase_major"/>
</dbReference>
<comment type="caution">
    <text evidence="3">The sequence shown here is derived from an EMBL/GenBank/DDBJ whole genome shotgun (WGS) entry which is preliminary data.</text>
</comment>
<dbReference type="InterPro" id="IPR015424">
    <property type="entry name" value="PyrdxlP-dep_Trfase"/>
</dbReference>
<dbReference type="PANTHER" id="PTHR32328:SF0">
    <property type="entry name" value="L-SERYL-TRNA(SEC) SELENIUM TRANSFERASE"/>
    <property type="match status" value="1"/>
</dbReference>
<evidence type="ECO:0000256" key="2">
    <source>
        <dbReference type="ARBA" id="ARBA00022898"/>
    </source>
</evidence>
<dbReference type="AlphaFoldDB" id="A0A644T1C3"/>
<evidence type="ECO:0000256" key="1">
    <source>
        <dbReference type="ARBA" id="ARBA00001933"/>
    </source>
</evidence>
<dbReference type="Gene3D" id="3.40.640.10">
    <property type="entry name" value="Type I PLP-dependent aspartate aminotransferase-like (Major domain)"/>
    <property type="match status" value="1"/>
</dbReference>
<dbReference type="EC" id="4.3.1.29" evidence="3"/>
<dbReference type="PANTHER" id="PTHR32328">
    <property type="entry name" value="L-SERYL-TRNA(SEC) SELENIUM TRANSFERASE"/>
    <property type="match status" value="1"/>
</dbReference>
<keyword evidence="3" id="KW-0456">Lyase</keyword>
<protein>
    <submittedName>
        <fullName evidence="3">D-glucosaminate-6-phosphate ammonia lyase</fullName>
        <ecNumber evidence="3">4.3.1.29</ecNumber>
    </submittedName>
</protein>
<dbReference type="EMBL" id="VSSQ01000010">
    <property type="protein sequence ID" value="MPL59721.1"/>
    <property type="molecule type" value="Genomic_DNA"/>
</dbReference>
<organism evidence="3">
    <name type="scientific">bioreactor metagenome</name>
    <dbReference type="NCBI Taxonomy" id="1076179"/>
    <lineage>
        <taxon>unclassified sequences</taxon>
        <taxon>metagenomes</taxon>
        <taxon>ecological metagenomes</taxon>
    </lineage>
</organism>
<reference evidence="3" key="1">
    <citation type="submission" date="2019-08" db="EMBL/GenBank/DDBJ databases">
        <authorList>
            <person name="Kucharzyk K."/>
            <person name="Murdoch R.W."/>
            <person name="Higgins S."/>
            <person name="Loffler F."/>
        </authorList>
    </citation>
    <scope>NUCLEOTIDE SEQUENCE</scope>
</reference>
<dbReference type="SUPFAM" id="SSF53383">
    <property type="entry name" value="PLP-dependent transferases"/>
    <property type="match status" value="1"/>
</dbReference>
<dbReference type="GO" id="GO:0004125">
    <property type="term" value="F:L-seryl-tRNA(Sec) selenium transferase activity"/>
    <property type="evidence" value="ECO:0007669"/>
    <property type="project" value="TreeGrafter"/>
</dbReference>
<dbReference type="GO" id="GO:0016829">
    <property type="term" value="F:lyase activity"/>
    <property type="evidence" value="ECO:0007669"/>
    <property type="project" value="UniProtKB-KW"/>
</dbReference>
<keyword evidence="2" id="KW-0663">Pyridoxal phosphate</keyword>
<gene>
    <name evidence="3" type="primary">dgaE_1</name>
    <name evidence="3" type="ORF">SDC9_05276</name>
</gene>
<dbReference type="Pfam" id="PF03841">
    <property type="entry name" value="SelA"/>
    <property type="match status" value="1"/>
</dbReference>
<evidence type="ECO:0000313" key="3">
    <source>
        <dbReference type="EMBL" id="MPL59721.1"/>
    </source>
</evidence>
<proteinExistence type="predicted"/>
<sequence length="373" mass="40579">MKDVYSELGIPKVINAFEVVSMYGGSVMRPGVAEAMAAAARGFYHIPSLNAAVGRRLAELTHNQAALASCGTAASLALAAAAACHSGRDEIIVFRGQRNPYDQALTLCGARLIEIGYPTHKAEKRMLEAAISARTAGLAYFAGGIFERYALSVEECAEICKSHNIPLIVDGAAQVPPKENLWNYTQKGASLALFSGGKGIRGPQNTGIIVGEPEWIDRIAAISAPHQAFGRPMKTSKEAIVGLLKAVELMMEEDYEAFYKTMYSGLESLISKLFSAADPIPDIFEAPYILPTGRHGQPYPRAVFSLRSTRPGARKRFMKALMEGGEPPILVGPLDESERAFYVNPFGFQSDEEYSIVAVRIREESWRWKDNGA</sequence>
<name>A0A644T1C3_9ZZZZ</name>
<dbReference type="InterPro" id="IPR018319">
    <property type="entry name" value="SelA-like"/>
</dbReference>